<feature type="compositionally biased region" description="Polar residues" evidence="6">
    <location>
        <begin position="110"/>
        <end position="126"/>
    </location>
</feature>
<feature type="compositionally biased region" description="Polar residues" evidence="6">
    <location>
        <begin position="182"/>
        <end position="191"/>
    </location>
</feature>
<dbReference type="Pfam" id="PF00096">
    <property type="entry name" value="zf-C2H2"/>
    <property type="match status" value="5"/>
</dbReference>
<accession>A0ABM3GKH4</accession>
<feature type="domain" description="C2H2-type" evidence="7">
    <location>
        <begin position="587"/>
        <end position="614"/>
    </location>
</feature>
<sequence>MRQICKMEVKTIEADSNDLMEILKQAASGDEIIFEANIAGDGDGEEAEEVEEIVEIIEEIEEVEETEEIEQPVGTEENEDNEIDEHMDLTMPDAEANDQRQNEDEEIENSAKSSSKNYATTDTGLTQMRAEYVKKQLKKHFKNEGDKDKSKQLVNYDIDEDWEDEDLDQEQQSKVESSQSQIRSLNNTSHNQTEREDRHPTQNGRKHLSTPNHDSPSQPGKSRVHGKIQQQESNTDENTNEYWDDEEHDSIVGYEDDQSGSQNEENTDSQHEIVKNAENNLVYTVLGSKKQNNSTKQTQDGRLISSRFVKIEQHEETPTEGTIYYENEDMETLYVEQSGGDHDNYQYNNIIEGDEEITRDSNREDEETDNQEPQEQIFLHEDEDGQLYFKDENGKLQPVYLTPDGNYAIAENSSDDQDSRDLDQQVSNPRQPEGGAVLIPGVDYAPSTTTKTAVVPASTIQEIDNEDNTVTISLIISEDENGQKRTQVIIPTTDNLKCDTCNKSFKSSFQLLRHNRLKHAREEDITSRNYPCDSCPKRFPDQNSLARHRKSHTGDRPFQCFECHKTFPTSSTLRRHLTLHNPQSRPLPCIFCGRRFLDKASLAKHEQSHLAGEQRTHTCDICHKAFMHASDLALHKKNHDPERKFDCEVCGREFNRLNNLQRHMMVHQQVHMQGNNDEALSCDVCGITYKFMSSLTRHMVTTHVNPEKMRQQAEEQRRKRENNYRRYMENRKMYECQPTSGYSSKRTAFHHNTVSMNMQMSDNDEDA</sequence>
<feature type="compositionally biased region" description="Basic and acidic residues" evidence="6">
    <location>
        <begin position="142"/>
        <end position="151"/>
    </location>
</feature>
<feature type="domain" description="C2H2-type" evidence="7">
    <location>
        <begin position="617"/>
        <end position="644"/>
    </location>
</feature>
<feature type="domain" description="C2H2-type" evidence="7">
    <location>
        <begin position="496"/>
        <end position="524"/>
    </location>
</feature>
<dbReference type="RefSeq" id="XP_046600776.1">
    <property type="nucleotide sequence ID" value="XM_046744820.1"/>
</dbReference>
<evidence type="ECO:0000256" key="6">
    <source>
        <dbReference type="SAM" id="MobiDB-lite"/>
    </source>
</evidence>
<feature type="domain" description="C2H2-type" evidence="7">
    <location>
        <begin position="680"/>
        <end position="708"/>
    </location>
</feature>
<dbReference type="GeneID" id="107227540"/>
<evidence type="ECO:0000313" key="9">
    <source>
        <dbReference type="RefSeq" id="XP_046600776.1"/>
    </source>
</evidence>
<keyword evidence="1" id="KW-0479">Metal-binding</keyword>
<dbReference type="InterPro" id="IPR036236">
    <property type="entry name" value="Znf_C2H2_sf"/>
</dbReference>
<feature type="region of interest" description="Disordered" evidence="6">
    <location>
        <begin position="59"/>
        <end position="127"/>
    </location>
</feature>
<feature type="compositionally biased region" description="Acidic residues" evidence="6">
    <location>
        <begin position="59"/>
        <end position="85"/>
    </location>
</feature>
<dbReference type="PANTHER" id="PTHR24379:SF127">
    <property type="entry name" value="BLOODY FINGERS-RELATED"/>
    <property type="match status" value="1"/>
</dbReference>
<reference evidence="9" key="1">
    <citation type="submission" date="2025-08" db="UniProtKB">
        <authorList>
            <consortium name="RefSeq"/>
        </authorList>
    </citation>
    <scope>IDENTIFICATION</scope>
    <source>
        <tissue evidence="9">Thorax and Abdomen</tissue>
    </source>
</reference>
<dbReference type="Gene3D" id="3.30.160.60">
    <property type="entry name" value="Classic Zinc Finger"/>
    <property type="match status" value="5"/>
</dbReference>
<evidence type="ECO:0000256" key="4">
    <source>
        <dbReference type="ARBA" id="ARBA00022833"/>
    </source>
</evidence>
<gene>
    <name evidence="9" type="primary">LOC107227540</name>
</gene>
<feature type="domain" description="C2H2-type" evidence="7">
    <location>
        <begin position="645"/>
        <end position="667"/>
    </location>
</feature>
<feature type="compositionally biased region" description="Acidic residues" evidence="6">
    <location>
        <begin position="234"/>
        <end position="258"/>
    </location>
</feature>
<dbReference type="PANTHER" id="PTHR24379">
    <property type="entry name" value="KRAB AND ZINC FINGER DOMAIN-CONTAINING"/>
    <property type="match status" value="1"/>
</dbReference>
<name>A0ABM3GKH4_NEOLC</name>
<keyword evidence="4" id="KW-0862">Zinc</keyword>
<proteinExistence type="predicted"/>
<evidence type="ECO:0000256" key="5">
    <source>
        <dbReference type="PROSITE-ProRule" id="PRU00042"/>
    </source>
</evidence>
<dbReference type="SMART" id="SM00355">
    <property type="entry name" value="ZnF_C2H2"/>
    <property type="match status" value="7"/>
</dbReference>
<evidence type="ECO:0000256" key="1">
    <source>
        <dbReference type="ARBA" id="ARBA00022723"/>
    </source>
</evidence>
<evidence type="ECO:0000259" key="7">
    <source>
        <dbReference type="PROSITE" id="PS50157"/>
    </source>
</evidence>
<dbReference type="PROSITE" id="PS00028">
    <property type="entry name" value="ZINC_FINGER_C2H2_1"/>
    <property type="match status" value="7"/>
</dbReference>
<dbReference type="SUPFAM" id="SSF57667">
    <property type="entry name" value="beta-beta-alpha zinc fingers"/>
    <property type="match status" value="5"/>
</dbReference>
<evidence type="ECO:0000256" key="2">
    <source>
        <dbReference type="ARBA" id="ARBA00022737"/>
    </source>
</evidence>
<feature type="compositionally biased region" description="Polar residues" evidence="6">
    <location>
        <begin position="209"/>
        <end position="220"/>
    </location>
</feature>
<keyword evidence="8" id="KW-1185">Reference proteome</keyword>
<dbReference type="PROSITE" id="PS50157">
    <property type="entry name" value="ZINC_FINGER_C2H2_2"/>
    <property type="match status" value="7"/>
</dbReference>
<keyword evidence="2" id="KW-0677">Repeat</keyword>
<evidence type="ECO:0000313" key="8">
    <source>
        <dbReference type="Proteomes" id="UP000829291"/>
    </source>
</evidence>
<feature type="domain" description="C2H2-type" evidence="7">
    <location>
        <begin position="558"/>
        <end position="585"/>
    </location>
</feature>
<keyword evidence="3 5" id="KW-0863">Zinc-finger</keyword>
<feature type="domain" description="C2H2-type" evidence="7">
    <location>
        <begin position="530"/>
        <end position="557"/>
    </location>
</feature>
<feature type="compositionally biased region" description="Acidic residues" evidence="6">
    <location>
        <begin position="363"/>
        <end position="372"/>
    </location>
</feature>
<dbReference type="Proteomes" id="UP000829291">
    <property type="component" value="Chromosome 1"/>
</dbReference>
<feature type="region of interest" description="Disordered" evidence="6">
    <location>
        <begin position="405"/>
        <end position="438"/>
    </location>
</feature>
<feature type="region of interest" description="Disordered" evidence="6">
    <location>
        <begin position="352"/>
        <end position="375"/>
    </location>
</feature>
<feature type="compositionally biased region" description="Acidic residues" evidence="6">
    <location>
        <begin position="157"/>
        <end position="169"/>
    </location>
</feature>
<dbReference type="InterPro" id="IPR013087">
    <property type="entry name" value="Znf_C2H2_type"/>
</dbReference>
<protein>
    <submittedName>
        <fullName evidence="9">Zinc finger protein 853 isoform X2</fullName>
    </submittedName>
</protein>
<feature type="region of interest" description="Disordered" evidence="6">
    <location>
        <begin position="140"/>
        <end position="271"/>
    </location>
</feature>
<feature type="compositionally biased region" description="Low complexity" evidence="6">
    <location>
        <begin position="170"/>
        <end position="181"/>
    </location>
</feature>
<evidence type="ECO:0000256" key="3">
    <source>
        <dbReference type="ARBA" id="ARBA00022771"/>
    </source>
</evidence>
<organism evidence="8 9">
    <name type="scientific">Neodiprion lecontei</name>
    <name type="common">Redheaded pine sawfly</name>
    <dbReference type="NCBI Taxonomy" id="441921"/>
    <lineage>
        <taxon>Eukaryota</taxon>
        <taxon>Metazoa</taxon>
        <taxon>Ecdysozoa</taxon>
        <taxon>Arthropoda</taxon>
        <taxon>Hexapoda</taxon>
        <taxon>Insecta</taxon>
        <taxon>Pterygota</taxon>
        <taxon>Neoptera</taxon>
        <taxon>Endopterygota</taxon>
        <taxon>Hymenoptera</taxon>
        <taxon>Tenthredinoidea</taxon>
        <taxon>Diprionidae</taxon>
        <taxon>Diprioninae</taxon>
        <taxon>Neodiprion</taxon>
    </lineage>
</organism>